<accession>A0ABP9RPU9</accession>
<name>A0ABP9RPU9_9ACTN</name>
<gene>
    <name evidence="2" type="ORF">GCM10023322_17430</name>
</gene>
<evidence type="ECO:0008006" key="4">
    <source>
        <dbReference type="Google" id="ProtNLM"/>
    </source>
</evidence>
<sequence>MPAGPRRFTPVAAGRGHNDGVPTNPYPTSPRWTLAEEITDAVRRRYSTDVLAVGVHGAVAHGDDTEDSYLDLMVIIEGSRTGPQPATRRVNGSIIDLGVISAGEYLAHARTLSTAWPLAADQYLTARPTYDPDGWYPRLRDAHLARLAGAGAGEFTALALQAWYRACSAIGRARQLAGGFEADAGLVALSDARVGAAVVEGLLTRTYFRDDADAVRRTGIAGMGLPDLNERLAVQAGLLAHRGRPVDGTVADLFP</sequence>
<comment type="caution">
    <text evidence="2">The sequence shown here is derived from an EMBL/GenBank/DDBJ whole genome shotgun (WGS) entry which is preliminary data.</text>
</comment>
<dbReference type="EMBL" id="BAABJQ010000004">
    <property type="protein sequence ID" value="GAA5181842.1"/>
    <property type="molecule type" value="Genomic_DNA"/>
</dbReference>
<organism evidence="2 3">
    <name type="scientific">Rugosimonospora acidiphila</name>
    <dbReference type="NCBI Taxonomy" id="556531"/>
    <lineage>
        <taxon>Bacteria</taxon>
        <taxon>Bacillati</taxon>
        <taxon>Actinomycetota</taxon>
        <taxon>Actinomycetes</taxon>
        <taxon>Micromonosporales</taxon>
        <taxon>Micromonosporaceae</taxon>
        <taxon>Rugosimonospora</taxon>
    </lineage>
</organism>
<reference evidence="3" key="1">
    <citation type="journal article" date="2019" name="Int. J. Syst. Evol. Microbiol.">
        <title>The Global Catalogue of Microorganisms (GCM) 10K type strain sequencing project: providing services to taxonomists for standard genome sequencing and annotation.</title>
        <authorList>
            <consortium name="The Broad Institute Genomics Platform"/>
            <consortium name="The Broad Institute Genome Sequencing Center for Infectious Disease"/>
            <person name="Wu L."/>
            <person name="Ma J."/>
        </authorList>
    </citation>
    <scope>NUCLEOTIDE SEQUENCE [LARGE SCALE GENOMIC DNA]</scope>
    <source>
        <strain evidence="3">JCM 18304</strain>
    </source>
</reference>
<dbReference type="Gene3D" id="3.30.460.10">
    <property type="entry name" value="Beta Polymerase, domain 2"/>
    <property type="match status" value="1"/>
</dbReference>
<evidence type="ECO:0000313" key="3">
    <source>
        <dbReference type="Proteomes" id="UP001501570"/>
    </source>
</evidence>
<evidence type="ECO:0000313" key="2">
    <source>
        <dbReference type="EMBL" id="GAA5181842.1"/>
    </source>
</evidence>
<proteinExistence type="predicted"/>
<feature type="region of interest" description="Disordered" evidence="1">
    <location>
        <begin position="1"/>
        <end position="27"/>
    </location>
</feature>
<dbReference type="SUPFAM" id="SSF81301">
    <property type="entry name" value="Nucleotidyltransferase"/>
    <property type="match status" value="1"/>
</dbReference>
<keyword evidence="3" id="KW-1185">Reference proteome</keyword>
<dbReference type="InterPro" id="IPR043519">
    <property type="entry name" value="NT_sf"/>
</dbReference>
<dbReference type="CDD" id="cd05403">
    <property type="entry name" value="NT_KNTase_like"/>
    <property type="match status" value="1"/>
</dbReference>
<evidence type="ECO:0000256" key="1">
    <source>
        <dbReference type="SAM" id="MobiDB-lite"/>
    </source>
</evidence>
<dbReference type="Proteomes" id="UP001501570">
    <property type="component" value="Unassembled WGS sequence"/>
</dbReference>
<protein>
    <recommendedName>
        <fullName evidence="4">Nucleotidyltransferase domain-containing protein</fullName>
    </recommendedName>
</protein>